<protein>
    <submittedName>
        <fullName evidence="2">Uncharacterized protein</fullName>
    </submittedName>
</protein>
<organism evidence="2 3">
    <name type="scientific">Tenacibaculum discolor</name>
    <dbReference type="NCBI Taxonomy" id="361581"/>
    <lineage>
        <taxon>Bacteria</taxon>
        <taxon>Pseudomonadati</taxon>
        <taxon>Bacteroidota</taxon>
        <taxon>Flavobacteriia</taxon>
        <taxon>Flavobacteriales</taxon>
        <taxon>Flavobacteriaceae</taxon>
        <taxon>Tenacibaculum</taxon>
    </lineage>
</organism>
<dbReference type="AlphaFoldDB" id="A0A2G1BTR4"/>
<dbReference type="EMBL" id="PDUU01000008">
    <property type="protein sequence ID" value="PHN97443.1"/>
    <property type="molecule type" value="Genomic_DNA"/>
</dbReference>
<dbReference type="EMBL" id="JAUYVU010000006">
    <property type="protein sequence ID" value="MDP2541543.1"/>
    <property type="molecule type" value="Genomic_DNA"/>
</dbReference>
<reference evidence="1 4" key="3">
    <citation type="submission" date="2023-07" db="EMBL/GenBank/DDBJ databases">
        <title>Genome content predicts the carbon catabolic preferences of heterotrophic bacteria.</title>
        <authorList>
            <person name="Gralka M."/>
        </authorList>
    </citation>
    <scope>NUCLEOTIDE SEQUENCE [LARGE SCALE GENOMIC DNA]</scope>
    <source>
        <strain evidence="1 4">4G03</strain>
    </source>
</reference>
<dbReference type="RefSeq" id="WP_099215653.1">
    <property type="nucleotide sequence ID" value="NZ_JAUYVU010000006.1"/>
</dbReference>
<comment type="caution">
    <text evidence="2">The sequence shown here is derived from an EMBL/GenBank/DDBJ whole genome shotgun (WGS) entry which is preliminary data.</text>
</comment>
<evidence type="ECO:0000313" key="3">
    <source>
        <dbReference type="Proteomes" id="UP000222163"/>
    </source>
</evidence>
<reference evidence="2 3" key="1">
    <citation type="journal article" date="2016" name="Nat. Commun.">
        <title>Microbial interactions lead to rapid micro-scale successions on model marine particles.</title>
        <authorList>
            <person name="Datta M.S."/>
            <person name="Sliwerska E."/>
            <person name="Gore J."/>
            <person name="Polz M.F."/>
            <person name="Cordero O.X."/>
        </authorList>
    </citation>
    <scope>NUCLEOTIDE SEQUENCE [LARGE SCALE GENOMIC DNA]</scope>
    <source>
        <strain evidence="2 3">4G03</strain>
    </source>
</reference>
<accession>A0A2G1BTR4</accession>
<proteinExistence type="predicted"/>
<dbReference type="Proteomes" id="UP001242342">
    <property type="component" value="Unassembled WGS sequence"/>
</dbReference>
<name>A0A2G1BTR4_9FLAO</name>
<gene>
    <name evidence="2" type="ORF">CSC81_10230</name>
    <name evidence="1" type="ORF">Q8W23_08670</name>
</gene>
<evidence type="ECO:0000313" key="1">
    <source>
        <dbReference type="EMBL" id="MDP2541543.1"/>
    </source>
</evidence>
<evidence type="ECO:0000313" key="4">
    <source>
        <dbReference type="Proteomes" id="UP001242342"/>
    </source>
</evidence>
<reference evidence="2" key="2">
    <citation type="submission" date="2017-10" db="EMBL/GenBank/DDBJ databases">
        <authorList>
            <person name="Enke T.N."/>
            <person name="Cordero O.X."/>
        </authorList>
    </citation>
    <scope>NUCLEOTIDE SEQUENCE</scope>
    <source>
        <strain evidence="2">4G03</strain>
    </source>
</reference>
<evidence type="ECO:0000313" key="2">
    <source>
        <dbReference type="EMBL" id="PHN97443.1"/>
    </source>
</evidence>
<dbReference type="Proteomes" id="UP000222163">
    <property type="component" value="Unassembled WGS sequence"/>
</dbReference>
<sequence>MERNYHVNHTNCVDTVINSIETVLKKNRKSLMNEDIRLLEESLHKLNLIKQSNNSQTKFSAKDLVSLGHLVIELMQLFEINIP</sequence>
<keyword evidence="4" id="KW-1185">Reference proteome</keyword>